<keyword evidence="2" id="KW-0472">Membrane</keyword>
<organism evidence="3 4">
    <name type="scientific">Cucurbita argyrosperma subsp. sororia</name>
    <dbReference type="NCBI Taxonomy" id="37648"/>
    <lineage>
        <taxon>Eukaryota</taxon>
        <taxon>Viridiplantae</taxon>
        <taxon>Streptophyta</taxon>
        <taxon>Embryophyta</taxon>
        <taxon>Tracheophyta</taxon>
        <taxon>Spermatophyta</taxon>
        <taxon>Magnoliopsida</taxon>
        <taxon>eudicotyledons</taxon>
        <taxon>Gunneridae</taxon>
        <taxon>Pentapetalae</taxon>
        <taxon>rosids</taxon>
        <taxon>fabids</taxon>
        <taxon>Cucurbitales</taxon>
        <taxon>Cucurbitaceae</taxon>
        <taxon>Cucurbiteae</taxon>
        <taxon>Cucurbita</taxon>
    </lineage>
</organism>
<accession>A0AAV6P294</accession>
<feature type="compositionally biased region" description="Polar residues" evidence="1">
    <location>
        <begin position="32"/>
        <end position="44"/>
    </location>
</feature>
<feature type="transmembrane region" description="Helical" evidence="2">
    <location>
        <begin position="157"/>
        <end position="174"/>
    </location>
</feature>
<keyword evidence="4" id="KW-1185">Reference proteome</keyword>
<name>A0AAV6P294_9ROSI</name>
<gene>
    <name evidence="3" type="ORF">SDJN03_03211</name>
</gene>
<feature type="non-terminal residue" evidence="3">
    <location>
        <position position="1"/>
    </location>
</feature>
<proteinExistence type="predicted"/>
<keyword evidence="2" id="KW-0812">Transmembrane</keyword>
<dbReference type="AlphaFoldDB" id="A0AAV6P294"/>
<keyword evidence="2" id="KW-1133">Transmembrane helix</keyword>
<protein>
    <submittedName>
        <fullName evidence="3">Uncharacterized protein</fullName>
    </submittedName>
</protein>
<dbReference type="Proteomes" id="UP000685013">
    <property type="component" value="Chromosome 2"/>
</dbReference>
<evidence type="ECO:0000313" key="3">
    <source>
        <dbReference type="EMBL" id="KAG6605894.1"/>
    </source>
</evidence>
<evidence type="ECO:0000313" key="4">
    <source>
        <dbReference type="Proteomes" id="UP000685013"/>
    </source>
</evidence>
<reference evidence="3 4" key="1">
    <citation type="journal article" date="2021" name="Hortic Res">
        <title>The domestication of Cucurbita argyrosperma as revealed by the genome of its wild relative.</title>
        <authorList>
            <person name="Barrera-Redondo J."/>
            <person name="Sanchez-de la Vega G."/>
            <person name="Aguirre-Liguori J.A."/>
            <person name="Castellanos-Morales G."/>
            <person name="Gutierrez-Guerrero Y.T."/>
            <person name="Aguirre-Dugua X."/>
            <person name="Aguirre-Planter E."/>
            <person name="Tenaillon M.I."/>
            <person name="Lira-Saade R."/>
            <person name="Eguiarte L.E."/>
        </authorList>
    </citation>
    <scope>NUCLEOTIDE SEQUENCE [LARGE SCALE GENOMIC DNA]</scope>
    <source>
        <strain evidence="3">JBR-2021</strain>
    </source>
</reference>
<evidence type="ECO:0000256" key="1">
    <source>
        <dbReference type="SAM" id="MobiDB-lite"/>
    </source>
</evidence>
<sequence>MGFRTHESVHLPTPRIESRRLLLLSSLSSFSTNRNKTKTGSTGAKSADATSLRVAPPSKSNPTQNKHEGISVFLHTVPAFNLMSSGSSFTKKSLALFLLHPPPTPQLPNSNPTRFPALPNRHLLLLLCLWCFAHRHCHCHCRIFLSASSFSFTSSPLLIFLTFCFPLILFPFLLPSENLPDVFHAATFSLITVSFYA</sequence>
<feature type="region of interest" description="Disordered" evidence="1">
    <location>
        <begin position="32"/>
        <end position="66"/>
    </location>
</feature>
<evidence type="ECO:0000256" key="2">
    <source>
        <dbReference type="SAM" id="Phobius"/>
    </source>
</evidence>
<comment type="caution">
    <text evidence="3">The sequence shown here is derived from an EMBL/GenBank/DDBJ whole genome shotgun (WGS) entry which is preliminary data.</text>
</comment>
<dbReference type="EMBL" id="JAGKQH010000002">
    <property type="protein sequence ID" value="KAG6605894.1"/>
    <property type="molecule type" value="Genomic_DNA"/>
</dbReference>